<accession>A0A087T5F0</accession>
<sequence>MEEFHRTHSGYKNAMDGSVNGCMWLWELRGFAACTLELHIEERTCRNQAQESFRRGAQKQAVRRTLTKVSRNRIYHGPVVLMCSTSKLTGNTGTF</sequence>
<reference evidence="1 2" key="1">
    <citation type="submission" date="2013-11" db="EMBL/GenBank/DDBJ databases">
        <title>Genome sequencing of Stegodyphus mimosarum.</title>
        <authorList>
            <person name="Bechsgaard J."/>
        </authorList>
    </citation>
    <scope>NUCLEOTIDE SEQUENCE [LARGE SCALE GENOMIC DNA]</scope>
</reference>
<dbReference type="AlphaFoldDB" id="A0A087T5F0"/>
<name>A0A087T5F0_STEMI</name>
<dbReference type="Proteomes" id="UP000054359">
    <property type="component" value="Unassembled WGS sequence"/>
</dbReference>
<feature type="non-terminal residue" evidence="1">
    <location>
        <position position="95"/>
    </location>
</feature>
<organism evidence="1 2">
    <name type="scientific">Stegodyphus mimosarum</name>
    <name type="common">African social velvet spider</name>
    <dbReference type="NCBI Taxonomy" id="407821"/>
    <lineage>
        <taxon>Eukaryota</taxon>
        <taxon>Metazoa</taxon>
        <taxon>Ecdysozoa</taxon>
        <taxon>Arthropoda</taxon>
        <taxon>Chelicerata</taxon>
        <taxon>Arachnida</taxon>
        <taxon>Araneae</taxon>
        <taxon>Araneomorphae</taxon>
        <taxon>Entelegynae</taxon>
        <taxon>Eresoidea</taxon>
        <taxon>Eresidae</taxon>
        <taxon>Stegodyphus</taxon>
    </lineage>
</organism>
<protein>
    <submittedName>
        <fullName evidence="1">Uncharacterized protein</fullName>
    </submittedName>
</protein>
<keyword evidence="2" id="KW-1185">Reference proteome</keyword>
<gene>
    <name evidence="1" type="ORF">X975_02468</name>
</gene>
<evidence type="ECO:0000313" key="1">
    <source>
        <dbReference type="EMBL" id="KFM60339.1"/>
    </source>
</evidence>
<dbReference type="EMBL" id="KK113500">
    <property type="protein sequence ID" value="KFM60339.1"/>
    <property type="molecule type" value="Genomic_DNA"/>
</dbReference>
<evidence type="ECO:0000313" key="2">
    <source>
        <dbReference type="Proteomes" id="UP000054359"/>
    </source>
</evidence>
<proteinExistence type="predicted"/>